<organism evidence="2">
    <name type="scientific">marine metagenome</name>
    <dbReference type="NCBI Taxonomy" id="408172"/>
    <lineage>
        <taxon>unclassified sequences</taxon>
        <taxon>metagenomes</taxon>
        <taxon>ecological metagenomes</taxon>
    </lineage>
</organism>
<evidence type="ECO:0000256" key="1">
    <source>
        <dbReference type="SAM" id="Phobius"/>
    </source>
</evidence>
<name>A0A381P3L1_9ZZZZ</name>
<proteinExistence type="predicted"/>
<sequence length="140" mass="14945">MHVGLGLGPVVPDMLTIALLLAAREIGIGWASGLGLAFGLLEDSLSVLTFGASSVAMTVTGALGATTRNLFVGDSLSFQLSYFILGKWARELLHWVMAGEALRLPFLEQVMLNGLLGGVYAAAIATPLMVLMGWRRREER</sequence>
<accession>A0A381P3L1</accession>
<keyword evidence="1" id="KW-0812">Transmembrane</keyword>
<evidence type="ECO:0008006" key="3">
    <source>
        <dbReference type="Google" id="ProtNLM"/>
    </source>
</evidence>
<evidence type="ECO:0000313" key="2">
    <source>
        <dbReference type="EMBL" id="SUZ61526.1"/>
    </source>
</evidence>
<dbReference type="EMBL" id="UINC01000810">
    <property type="protein sequence ID" value="SUZ61526.1"/>
    <property type="molecule type" value="Genomic_DNA"/>
</dbReference>
<feature type="transmembrane region" description="Helical" evidence="1">
    <location>
        <begin position="110"/>
        <end position="134"/>
    </location>
</feature>
<reference evidence="2" key="1">
    <citation type="submission" date="2018-05" db="EMBL/GenBank/DDBJ databases">
        <authorList>
            <person name="Lanie J.A."/>
            <person name="Ng W.-L."/>
            <person name="Kazmierczak K.M."/>
            <person name="Andrzejewski T.M."/>
            <person name="Davidsen T.M."/>
            <person name="Wayne K.J."/>
            <person name="Tettelin H."/>
            <person name="Glass J.I."/>
            <person name="Rusch D."/>
            <person name="Podicherti R."/>
            <person name="Tsui H.-C.T."/>
            <person name="Winkler M.E."/>
        </authorList>
    </citation>
    <scope>NUCLEOTIDE SEQUENCE</scope>
</reference>
<feature type="transmembrane region" description="Helical" evidence="1">
    <location>
        <begin position="45"/>
        <end position="65"/>
    </location>
</feature>
<dbReference type="AlphaFoldDB" id="A0A381P3L1"/>
<feature type="transmembrane region" description="Helical" evidence="1">
    <location>
        <begin position="15"/>
        <end position="38"/>
    </location>
</feature>
<gene>
    <name evidence="2" type="ORF">METZ01_LOCUS14380</name>
</gene>
<keyword evidence="1" id="KW-0472">Membrane</keyword>
<keyword evidence="1" id="KW-1133">Transmembrane helix</keyword>
<protein>
    <recommendedName>
        <fullName evidence="3">Rod shape-determining protein MreD</fullName>
    </recommendedName>
</protein>